<proteinExistence type="inferred from homology"/>
<dbReference type="InterPro" id="IPR036388">
    <property type="entry name" value="WH-like_DNA-bd_sf"/>
</dbReference>
<dbReference type="PANTHER" id="PTHR33202:SF2">
    <property type="entry name" value="FERRIC UPTAKE REGULATION PROTEIN"/>
    <property type="match status" value="1"/>
</dbReference>
<keyword evidence="15" id="KW-1185">Reference proteome</keyword>
<evidence type="ECO:0000256" key="10">
    <source>
        <dbReference type="ARBA" id="ARBA00023125"/>
    </source>
</evidence>
<evidence type="ECO:0000256" key="7">
    <source>
        <dbReference type="ARBA" id="ARBA00022723"/>
    </source>
</evidence>
<keyword evidence="8 12" id="KW-0862">Zinc</keyword>
<dbReference type="InterPro" id="IPR002481">
    <property type="entry name" value="FUR"/>
</dbReference>
<keyword evidence="5 12" id="KW-0963">Cytoplasm</keyword>
<evidence type="ECO:0000256" key="11">
    <source>
        <dbReference type="ARBA" id="ARBA00023163"/>
    </source>
</evidence>
<protein>
    <recommendedName>
        <fullName evidence="4 12">Ferric uptake regulation protein</fullName>
    </recommendedName>
</protein>
<accession>A0ABX0V5Y9</accession>
<feature type="region of interest" description="Disordered" evidence="13">
    <location>
        <begin position="1"/>
        <end position="25"/>
    </location>
</feature>
<evidence type="ECO:0000256" key="9">
    <source>
        <dbReference type="ARBA" id="ARBA00023015"/>
    </source>
</evidence>
<evidence type="ECO:0000256" key="13">
    <source>
        <dbReference type="SAM" id="MobiDB-lite"/>
    </source>
</evidence>
<dbReference type="Pfam" id="PF01475">
    <property type="entry name" value="FUR"/>
    <property type="match status" value="1"/>
</dbReference>
<gene>
    <name evidence="12" type="primary">fur</name>
    <name evidence="14" type="ORF">FHS82_003372</name>
</gene>
<keyword evidence="9 12" id="KW-0805">Transcription regulation</keyword>
<evidence type="ECO:0000256" key="12">
    <source>
        <dbReference type="RuleBase" id="RU364037"/>
    </source>
</evidence>
<keyword evidence="11 12" id="KW-0804">Transcription</keyword>
<evidence type="ECO:0000256" key="6">
    <source>
        <dbReference type="ARBA" id="ARBA00022491"/>
    </source>
</evidence>
<sequence>MSPLPKTVADEKKQAAGPGGTDKRLNEKNVIERLCSTSGLRMTGQRRVIAKVIAEADDHPDVVELHRRATVVDENISLSTVYRTVKLFEDQGIIERHQFGDGRARYESAPAVHHDHLIDMNTGAVIEFHSDEIEALQAEIARKLGYRLVHHRLELYALPIDDKSK</sequence>
<dbReference type="Proteomes" id="UP001429580">
    <property type="component" value="Unassembled WGS sequence"/>
</dbReference>
<evidence type="ECO:0000256" key="2">
    <source>
        <dbReference type="ARBA" id="ARBA00007957"/>
    </source>
</evidence>
<evidence type="ECO:0000313" key="15">
    <source>
        <dbReference type="Proteomes" id="UP001429580"/>
    </source>
</evidence>
<keyword evidence="6 12" id="KW-0678">Repressor</keyword>
<name>A0ABX0V5Y9_9HYPH</name>
<keyword evidence="10 12" id="KW-0238">DNA-binding</keyword>
<dbReference type="SUPFAM" id="SSF46785">
    <property type="entry name" value="Winged helix' DNA-binding domain"/>
    <property type="match status" value="1"/>
</dbReference>
<comment type="subcellular location">
    <subcellularLocation>
        <location evidence="1 12">Cytoplasm</location>
    </subcellularLocation>
</comment>
<dbReference type="CDD" id="cd07153">
    <property type="entry name" value="Fur_like"/>
    <property type="match status" value="1"/>
</dbReference>
<comment type="caution">
    <text evidence="14">The sequence shown here is derived from an EMBL/GenBank/DDBJ whole genome shotgun (WGS) entry which is preliminary data.</text>
</comment>
<evidence type="ECO:0000313" key="14">
    <source>
        <dbReference type="EMBL" id="NIJ59514.1"/>
    </source>
</evidence>
<evidence type="ECO:0000256" key="5">
    <source>
        <dbReference type="ARBA" id="ARBA00022490"/>
    </source>
</evidence>
<dbReference type="InterPro" id="IPR043135">
    <property type="entry name" value="Fur_C"/>
</dbReference>
<organism evidence="14 15">
    <name type="scientific">Pseudochelatococcus lubricantis</name>
    <dbReference type="NCBI Taxonomy" id="1538102"/>
    <lineage>
        <taxon>Bacteria</taxon>
        <taxon>Pseudomonadati</taxon>
        <taxon>Pseudomonadota</taxon>
        <taxon>Alphaproteobacteria</taxon>
        <taxon>Hyphomicrobiales</taxon>
        <taxon>Chelatococcaceae</taxon>
        <taxon>Pseudochelatococcus</taxon>
    </lineage>
</organism>
<evidence type="ECO:0000256" key="4">
    <source>
        <dbReference type="ARBA" id="ARBA00020910"/>
    </source>
</evidence>
<dbReference type="Gene3D" id="3.30.1490.190">
    <property type="match status" value="1"/>
</dbReference>
<dbReference type="InterPro" id="IPR036390">
    <property type="entry name" value="WH_DNA-bd_sf"/>
</dbReference>
<evidence type="ECO:0000256" key="1">
    <source>
        <dbReference type="ARBA" id="ARBA00004496"/>
    </source>
</evidence>
<reference evidence="14 15" key="1">
    <citation type="submission" date="2020-03" db="EMBL/GenBank/DDBJ databases">
        <title>Genomic Encyclopedia of Type Strains, Phase IV (KMG-IV): sequencing the most valuable type-strain genomes for metagenomic binning, comparative biology and taxonomic classification.</title>
        <authorList>
            <person name="Goeker M."/>
        </authorList>
    </citation>
    <scope>NUCLEOTIDE SEQUENCE [LARGE SCALE GENOMIC DNA]</scope>
    <source>
        <strain evidence="14 15">DSM 103870</strain>
    </source>
</reference>
<keyword evidence="12" id="KW-0408">Iron</keyword>
<dbReference type="PANTHER" id="PTHR33202">
    <property type="entry name" value="ZINC UPTAKE REGULATION PROTEIN"/>
    <property type="match status" value="1"/>
</dbReference>
<dbReference type="EMBL" id="JAASQI010000009">
    <property type="protein sequence ID" value="NIJ59514.1"/>
    <property type="molecule type" value="Genomic_DNA"/>
</dbReference>
<dbReference type="Gene3D" id="1.10.10.10">
    <property type="entry name" value="Winged helix-like DNA-binding domain superfamily/Winged helix DNA-binding domain"/>
    <property type="match status" value="1"/>
</dbReference>
<keyword evidence="7 12" id="KW-0479">Metal-binding</keyword>
<comment type="similarity">
    <text evidence="2 12">Belongs to the Fur family.</text>
</comment>
<comment type="subunit">
    <text evidence="3 12">Homodimer.</text>
</comment>
<evidence type="ECO:0000256" key="8">
    <source>
        <dbReference type="ARBA" id="ARBA00022833"/>
    </source>
</evidence>
<evidence type="ECO:0000256" key="3">
    <source>
        <dbReference type="ARBA" id="ARBA00011738"/>
    </source>
</evidence>